<feature type="compositionally biased region" description="Low complexity" evidence="1">
    <location>
        <begin position="26"/>
        <end position="40"/>
    </location>
</feature>
<sequence length="40" mass="3680">GALEIGSAPGISSMLNSTSRTGGIPGSSSGNTSGNSEAIG</sequence>
<reference evidence="2" key="1">
    <citation type="journal article" date="2019" name="Sci. Rep.">
        <title>Draft genome of Tanacetum cinerariifolium, the natural source of mosquito coil.</title>
        <authorList>
            <person name="Yamashiro T."/>
            <person name="Shiraishi A."/>
            <person name="Satake H."/>
            <person name="Nakayama K."/>
        </authorList>
    </citation>
    <scope>NUCLEOTIDE SEQUENCE</scope>
</reference>
<evidence type="ECO:0000313" key="2">
    <source>
        <dbReference type="EMBL" id="GFD27676.1"/>
    </source>
</evidence>
<organism evidence="2">
    <name type="scientific">Tanacetum cinerariifolium</name>
    <name type="common">Dalmatian daisy</name>
    <name type="synonym">Chrysanthemum cinerariifolium</name>
    <dbReference type="NCBI Taxonomy" id="118510"/>
    <lineage>
        <taxon>Eukaryota</taxon>
        <taxon>Viridiplantae</taxon>
        <taxon>Streptophyta</taxon>
        <taxon>Embryophyta</taxon>
        <taxon>Tracheophyta</taxon>
        <taxon>Spermatophyta</taxon>
        <taxon>Magnoliopsida</taxon>
        <taxon>eudicotyledons</taxon>
        <taxon>Gunneridae</taxon>
        <taxon>Pentapetalae</taxon>
        <taxon>asterids</taxon>
        <taxon>campanulids</taxon>
        <taxon>Asterales</taxon>
        <taxon>Asteraceae</taxon>
        <taxon>Asteroideae</taxon>
        <taxon>Anthemideae</taxon>
        <taxon>Anthemidinae</taxon>
        <taxon>Tanacetum</taxon>
    </lineage>
</organism>
<accession>A0A699V2U5</accession>
<feature type="region of interest" description="Disordered" evidence="1">
    <location>
        <begin position="1"/>
        <end position="40"/>
    </location>
</feature>
<gene>
    <name evidence="2" type="ORF">Tci_899645</name>
</gene>
<name>A0A699V2U5_TANCI</name>
<dbReference type="AlphaFoldDB" id="A0A699V2U5"/>
<protein>
    <submittedName>
        <fullName evidence="2">Uncharacterized protein</fullName>
    </submittedName>
</protein>
<feature type="non-terminal residue" evidence="2">
    <location>
        <position position="1"/>
    </location>
</feature>
<proteinExistence type="predicted"/>
<comment type="caution">
    <text evidence="2">The sequence shown here is derived from an EMBL/GenBank/DDBJ whole genome shotgun (WGS) entry which is preliminary data.</text>
</comment>
<dbReference type="EMBL" id="BKCJ011378955">
    <property type="protein sequence ID" value="GFD27676.1"/>
    <property type="molecule type" value="Genomic_DNA"/>
</dbReference>
<evidence type="ECO:0000256" key="1">
    <source>
        <dbReference type="SAM" id="MobiDB-lite"/>
    </source>
</evidence>